<dbReference type="SUPFAM" id="SSF52016">
    <property type="entry name" value="LeuD/IlvD-like"/>
    <property type="match status" value="1"/>
</dbReference>
<evidence type="ECO:0000313" key="4">
    <source>
        <dbReference type="Proteomes" id="UP000284395"/>
    </source>
</evidence>
<dbReference type="Pfam" id="PF01989">
    <property type="entry name" value="AcnX_swivel_put"/>
    <property type="match status" value="1"/>
</dbReference>
<reference evidence="3 4" key="1">
    <citation type="submission" date="2018-09" db="EMBL/GenBank/DDBJ databases">
        <title>Altererythrobacter spongiae sp. nov., isolated from a marine sponge.</title>
        <authorList>
            <person name="Zhuang L."/>
            <person name="Luo L."/>
        </authorList>
    </citation>
    <scope>NUCLEOTIDE SEQUENCE [LARGE SCALE GENOMIC DNA]</scope>
    <source>
        <strain evidence="3 4">HN-Y73</strain>
    </source>
</reference>
<evidence type="ECO:0000259" key="2">
    <source>
        <dbReference type="Pfam" id="PF01989"/>
    </source>
</evidence>
<feature type="domain" description="Phosphomevalonate dehydratase small subunit-like" evidence="2">
    <location>
        <begin position="36"/>
        <end position="115"/>
    </location>
</feature>
<keyword evidence="1" id="KW-0456">Lyase</keyword>
<dbReference type="PANTHER" id="PTHR36577:SF3">
    <property type="entry name" value="DUF521 DOMAIN PROTEIN (AFU_ORTHOLOGUE AFUA_6G00490)"/>
    <property type="match status" value="1"/>
</dbReference>
<dbReference type="Proteomes" id="UP000284395">
    <property type="component" value="Unassembled WGS sequence"/>
</dbReference>
<protein>
    <submittedName>
        <fullName evidence="3">DUF126 domain-containing protein</fullName>
    </submittedName>
</protein>
<dbReference type="GO" id="GO:0016829">
    <property type="term" value="F:lyase activity"/>
    <property type="evidence" value="ECO:0007669"/>
    <property type="project" value="UniProtKB-KW"/>
</dbReference>
<dbReference type="OrthoDB" id="9815264at2"/>
<dbReference type="AlphaFoldDB" id="A0A420ESE4"/>
<dbReference type="EMBL" id="RAPF01000001">
    <property type="protein sequence ID" value="RKF23595.1"/>
    <property type="molecule type" value="Genomic_DNA"/>
</dbReference>
<sequence>MTDTSVTASKPDLIIHGRKVVGGVTEGEALVTSQTISGWGGVSPMTGEVIESRHELRGQSFAGKILVFPGAKGSSGWSAIFHMARLRQKAPIALIFNIMTTKAALGSVVLRVPAMTDCDLNPIAHIASGDWVRIDADAGEIQVWKGGRR</sequence>
<evidence type="ECO:0000313" key="3">
    <source>
        <dbReference type="EMBL" id="RKF23595.1"/>
    </source>
</evidence>
<evidence type="ECO:0000256" key="1">
    <source>
        <dbReference type="ARBA" id="ARBA00023239"/>
    </source>
</evidence>
<accession>A0A420ESE4</accession>
<gene>
    <name evidence="3" type="ORF">D6851_02290</name>
</gene>
<name>A0A420ESE4_9SPHN</name>
<dbReference type="PANTHER" id="PTHR36577">
    <property type="entry name" value="DUF521 DOMAIN PROTEIN (AFU_ORTHOLOGUE AFUA_6G00490)"/>
    <property type="match status" value="1"/>
</dbReference>
<organism evidence="3 4">
    <name type="scientific">Altericroceibacterium spongiae</name>
    <dbReference type="NCBI Taxonomy" id="2320269"/>
    <lineage>
        <taxon>Bacteria</taxon>
        <taxon>Pseudomonadati</taxon>
        <taxon>Pseudomonadota</taxon>
        <taxon>Alphaproteobacteria</taxon>
        <taxon>Sphingomonadales</taxon>
        <taxon>Erythrobacteraceae</taxon>
        <taxon>Altericroceibacterium</taxon>
    </lineage>
</organism>
<dbReference type="Gene3D" id="3.50.30.10">
    <property type="entry name" value="Phosphohistidine domain"/>
    <property type="match status" value="1"/>
</dbReference>
<proteinExistence type="predicted"/>
<keyword evidence="4" id="KW-1185">Reference proteome</keyword>
<dbReference type="InterPro" id="IPR002840">
    <property type="entry name" value="PMDh-S-like_dom"/>
</dbReference>
<comment type="caution">
    <text evidence="3">The sequence shown here is derived from an EMBL/GenBank/DDBJ whole genome shotgun (WGS) entry which is preliminary data.</text>
</comment>